<dbReference type="InterPro" id="IPR016147">
    <property type="entry name" value="Pili_assmbl_chaperone_N"/>
</dbReference>
<name>A0ABT9MG78_9DEIO</name>
<gene>
    <name evidence="2" type="ORF">QO006_002955</name>
</gene>
<organism evidence="2 3">
    <name type="scientific">Deinococcus enclensis</name>
    <dbReference type="NCBI Taxonomy" id="1049582"/>
    <lineage>
        <taxon>Bacteria</taxon>
        <taxon>Thermotogati</taxon>
        <taxon>Deinococcota</taxon>
        <taxon>Deinococci</taxon>
        <taxon>Deinococcales</taxon>
        <taxon>Deinococcaceae</taxon>
        <taxon>Deinococcus</taxon>
    </lineage>
</organism>
<keyword evidence="3" id="KW-1185">Reference proteome</keyword>
<protein>
    <submittedName>
        <fullName evidence="2">Fimbrial chaperone protein</fullName>
    </submittedName>
</protein>
<evidence type="ECO:0000259" key="1">
    <source>
        <dbReference type="Pfam" id="PF00345"/>
    </source>
</evidence>
<dbReference type="InterPro" id="IPR008962">
    <property type="entry name" value="PapD-like_sf"/>
</dbReference>
<dbReference type="Proteomes" id="UP001232163">
    <property type="component" value="Unassembled WGS sequence"/>
</dbReference>
<dbReference type="Gene3D" id="2.60.40.10">
    <property type="entry name" value="Immunoglobulins"/>
    <property type="match status" value="1"/>
</dbReference>
<evidence type="ECO:0000313" key="3">
    <source>
        <dbReference type="Proteomes" id="UP001232163"/>
    </source>
</evidence>
<dbReference type="InterPro" id="IPR013783">
    <property type="entry name" value="Ig-like_fold"/>
</dbReference>
<dbReference type="EMBL" id="JAURUR010000012">
    <property type="protein sequence ID" value="MDP9765504.1"/>
    <property type="molecule type" value="Genomic_DNA"/>
</dbReference>
<dbReference type="RefSeq" id="WP_307467626.1">
    <property type="nucleotide sequence ID" value="NZ_JAURUR010000012.1"/>
</dbReference>
<evidence type="ECO:0000313" key="2">
    <source>
        <dbReference type="EMBL" id="MDP9765504.1"/>
    </source>
</evidence>
<proteinExistence type="predicted"/>
<reference evidence="2 3" key="1">
    <citation type="submission" date="2023-07" db="EMBL/GenBank/DDBJ databases">
        <title>Genomic Encyclopedia of Type Strains, Phase IV (KMG-IV): sequencing the most valuable type-strain genomes for metagenomic binning, comparative biology and taxonomic classification.</title>
        <authorList>
            <person name="Goeker M."/>
        </authorList>
    </citation>
    <scope>NUCLEOTIDE SEQUENCE [LARGE SCALE GENOMIC DNA]</scope>
    <source>
        <strain evidence="2 3">NIO-1023</strain>
    </source>
</reference>
<dbReference type="PANTHER" id="PTHR30251">
    <property type="entry name" value="PILUS ASSEMBLY CHAPERONE"/>
    <property type="match status" value="1"/>
</dbReference>
<feature type="domain" description="Pili assembly chaperone N-terminal" evidence="1">
    <location>
        <begin position="40"/>
        <end position="154"/>
    </location>
</feature>
<dbReference type="InterPro" id="IPR050643">
    <property type="entry name" value="Periplasmic_pilus_chap"/>
</dbReference>
<dbReference type="Pfam" id="PF00345">
    <property type="entry name" value="PapD_N"/>
    <property type="match status" value="1"/>
</dbReference>
<sequence length="243" mass="25434">MRQLARTTWTCLVILLTTLGFAGAQGFGFSPTVMNINAAGNLATQTTMVNAGRTPARFTVIVRAWKMAGGRSVLEETRDVVVNPANFTLAPGASQVIRVGLRKKPGAQELTYRVFVQEVPSEGTAKTTAAVGEGLTADLNLAVAFSLPVYVTPPTAKAAVTTTVKRDGADVLVTFANAGSKRATYNNLTALLGGTTRALSSFAVLAGADYTVRIPGLARAGATLTLTYRNADGQDVRETVTVP</sequence>
<dbReference type="PANTHER" id="PTHR30251:SF4">
    <property type="entry name" value="SLR1668 PROTEIN"/>
    <property type="match status" value="1"/>
</dbReference>
<dbReference type="SUPFAM" id="SSF49354">
    <property type="entry name" value="PapD-like"/>
    <property type="match status" value="1"/>
</dbReference>
<accession>A0ABT9MG78</accession>
<comment type="caution">
    <text evidence="2">The sequence shown here is derived from an EMBL/GenBank/DDBJ whole genome shotgun (WGS) entry which is preliminary data.</text>
</comment>